<evidence type="ECO:0000313" key="2">
    <source>
        <dbReference type="Proteomes" id="UP000283269"/>
    </source>
</evidence>
<proteinExistence type="predicted"/>
<dbReference type="EMBL" id="NHYD01000460">
    <property type="protein sequence ID" value="PPQ94120.1"/>
    <property type="molecule type" value="Genomic_DNA"/>
</dbReference>
<gene>
    <name evidence="1" type="ORF">CVT25_010527</name>
</gene>
<accession>A0A409XTR2</accession>
<reference evidence="1 2" key="1">
    <citation type="journal article" date="2018" name="Evol. Lett.">
        <title>Horizontal gene cluster transfer increased hallucinogenic mushroom diversity.</title>
        <authorList>
            <person name="Reynolds H.T."/>
            <person name="Vijayakumar V."/>
            <person name="Gluck-Thaler E."/>
            <person name="Korotkin H.B."/>
            <person name="Matheny P.B."/>
            <person name="Slot J.C."/>
        </authorList>
    </citation>
    <scope>NUCLEOTIDE SEQUENCE [LARGE SCALE GENOMIC DNA]</scope>
    <source>
        <strain evidence="1 2">2631</strain>
    </source>
</reference>
<dbReference type="AlphaFoldDB" id="A0A409XTR2"/>
<dbReference type="Proteomes" id="UP000283269">
    <property type="component" value="Unassembled WGS sequence"/>
</dbReference>
<keyword evidence="2" id="KW-1185">Reference proteome</keyword>
<evidence type="ECO:0000313" key="1">
    <source>
        <dbReference type="EMBL" id="PPQ94120.1"/>
    </source>
</evidence>
<comment type="caution">
    <text evidence="1">The sequence shown here is derived from an EMBL/GenBank/DDBJ whole genome shotgun (WGS) entry which is preliminary data.</text>
</comment>
<dbReference type="InParanoid" id="A0A409XTR2"/>
<protein>
    <submittedName>
        <fullName evidence="1">Uncharacterized protein</fullName>
    </submittedName>
</protein>
<sequence>MPHLLRCIASSFTQNSKTNQLETPIFDTPLTEQTVEELETLQREILTEYNKTINQKETANQNYCLAAAKLAHHQARSLCLKLNQVKQELYQRLPLIAKTSSPMTRRLRKSAHTLKTQTLFLQLTNWQKSPEPTSKKNEKSILPGSGLVLDKLWQRFCLPPPLPRDLPSLRLYLNDLQEQQLVNEARPTLCQLQQIAQRARHQSSATTVENPDTFDPNAPSSSVSIATNMHLDILSEIVATTQRTTNTLTPIMEELTKIFSTTPESQTPQVNHMGTNELKEAIDFTPSEA</sequence>
<name>A0A409XTR2_PSICY</name>
<organism evidence="1 2">
    <name type="scientific">Psilocybe cyanescens</name>
    <dbReference type="NCBI Taxonomy" id="93625"/>
    <lineage>
        <taxon>Eukaryota</taxon>
        <taxon>Fungi</taxon>
        <taxon>Dikarya</taxon>
        <taxon>Basidiomycota</taxon>
        <taxon>Agaricomycotina</taxon>
        <taxon>Agaricomycetes</taxon>
        <taxon>Agaricomycetidae</taxon>
        <taxon>Agaricales</taxon>
        <taxon>Agaricineae</taxon>
        <taxon>Strophariaceae</taxon>
        <taxon>Psilocybe</taxon>
    </lineage>
</organism>